<sequence>MTYQGVISCSHSNDEKGGKWNLDNGCSNHVAKDRSLFKNIDDFVKVKVQLRNDTIVDIGQMMEKGYVIHFEGDICTIFGNYNRRWEIVQLWHQRFGHFKSQALKLLYQKNMTRDMPCLKENNEAYEGCLLRKQHKMTWTYFIKEKLDVFGIFKKFKALVEKQSEKL</sequence>
<keyword evidence="4" id="KW-1185">Reference proteome</keyword>
<proteinExistence type="predicted"/>
<dbReference type="Proteomes" id="UP000257109">
    <property type="component" value="Unassembled WGS sequence"/>
</dbReference>
<feature type="domain" description="Retrovirus-related Pol polyprotein from transposon TNT 1-94-like beta-barrel" evidence="2">
    <location>
        <begin position="20"/>
        <end position="58"/>
    </location>
</feature>
<evidence type="ECO:0000313" key="4">
    <source>
        <dbReference type="Proteomes" id="UP000257109"/>
    </source>
</evidence>
<reference evidence="3" key="1">
    <citation type="submission" date="2018-05" db="EMBL/GenBank/DDBJ databases">
        <title>Draft genome of Mucuna pruriens seed.</title>
        <authorList>
            <person name="Nnadi N.E."/>
            <person name="Vos R."/>
            <person name="Hasami M.H."/>
            <person name="Devisetty U.K."/>
            <person name="Aguiy J.C."/>
        </authorList>
    </citation>
    <scope>NUCLEOTIDE SEQUENCE [LARGE SCALE GENOMIC DNA]</scope>
    <source>
        <strain evidence="3">JCA_2017</strain>
    </source>
</reference>
<organism evidence="3 4">
    <name type="scientific">Mucuna pruriens</name>
    <name type="common">Velvet bean</name>
    <name type="synonym">Dolichos pruriens</name>
    <dbReference type="NCBI Taxonomy" id="157652"/>
    <lineage>
        <taxon>Eukaryota</taxon>
        <taxon>Viridiplantae</taxon>
        <taxon>Streptophyta</taxon>
        <taxon>Embryophyta</taxon>
        <taxon>Tracheophyta</taxon>
        <taxon>Spermatophyta</taxon>
        <taxon>Magnoliopsida</taxon>
        <taxon>eudicotyledons</taxon>
        <taxon>Gunneridae</taxon>
        <taxon>Pentapetalae</taxon>
        <taxon>rosids</taxon>
        <taxon>fabids</taxon>
        <taxon>Fabales</taxon>
        <taxon>Fabaceae</taxon>
        <taxon>Papilionoideae</taxon>
        <taxon>50 kb inversion clade</taxon>
        <taxon>NPAAA clade</taxon>
        <taxon>indigoferoid/millettioid clade</taxon>
        <taxon>Phaseoleae</taxon>
        <taxon>Mucuna</taxon>
    </lineage>
</organism>
<dbReference type="InterPro" id="IPR025724">
    <property type="entry name" value="GAG-pre-integrase_dom"/>
</dbReference>
<dbReference type="Pfam" id="PF22936">
    <property type="entry name" value="Pol_BBD"/>
    <property type="match status" value="1"/>
</dbReference>
<protein>
    <submittedName>
        <fullName evidence="3">Uncharacterized protein</fullName>
    </submittedName>
</protein>
<dbReference type="EMBL" id="QJKJ01012263">
    <property type="protein sequence ID" value="RDX69096.1"/>
    <property type="molecule type" value="Genomic_DNA"/>
</dbReference>
<evidence type="ECO:0000259" key="1">
    <source>
        <dbReference type="Pfam" id="PF13976"/>
    </source>
</evidence>
<dbReference type="AlphaFoldDB" id="A0A371ET09"/>
<feature type="domain" description="GAG-pre-integrase" evidence="1">
    <location>
        <begin position="88"/>
        <end position="133"/>
    </location>
</feature>
<dbReference type="Pfam" id="PF13976">
    <property type="entry name" value="gag_pre-integrs"/>
    <property type="match status" value="1"/>
</dbReference>
<name>A0A371ET09_MUCPR</name>
<comment type="caution">
    <text evidence="3">The sequence shown here is derived from an EMBL/GenBank/DDBJ whole genome shotgun (WGS) entry which is preliminary data.</text>
</comment>
<evidence type="ECO:0000313" key="3">
    <source>
        <dbReference type="EMBL" id="RDX69096.1"/>
    </source>
</evidence>
<feature type="non-terminal residue" evidence="3">
    <location>
        <position position="1"/>
    </location>
</feature>
<gene>
    <name evidence="3" type="ORF">CR513_51842</name>
</gene>
<evidence type="ECO:0000259" key="2">
    <source>
        <dbReference type="Pfam" id="PF22936"/>
    </source>
</evidence>
<accession>A0A371ET09</accession>
<dbReference type="InterPro" id="IPR054722">
    <property type="entry name" value="PolX-like_BBD"/>
</dbReference>